<sequence length="784" mass="83001">MADPSAFFQRPRHPPVQAAAPPQLKAGATAAFSVAAWRQEALEFQQQLDGLLLETPPQQQAAIGSGADASLTPGSAGGQPPLLDASDLHLPTLQEEMIRQLVTEHGQQQQQQQQQGEPPGAAPLVPAASMQPPLLLPIPWDQPIVSPAEAGPALPFPLADAAGAAACATGSVGDALQQQQQQQQEEQGQVQAAPVPAQQEDEGAASQPQPAEPLAPSQQQSSPPAGRAGNAVTQLASAEQRQQQGELEQQQQAPAAAQAPSQQEQQGQPPPPAGRDEQESVPRGEAAAHPGGSAAGGPQRSTRSRMRGGSSSPPAEPSPPAASLQQPQQPQAQLPNPSSAEAAGPPYTSAPVGLGWDVGALLGMLGPQHPLLLWPELSELLALPPLLPPGLQPQQADAAAGSGDSGGGGGPRRERKRSRVEEGLERKPEVAAVLESYRQRAEAARQRRRHQHQAAARLLASIADSGLEAPMSWKVLQDARSRQLQLVATAAAEAAEAGDGGAGDRLDGSEAVLHVALHVPHAPHLVSEEWLVLESQPLTELRDRLFCVADKNAEAMEREENAKRAVGEVPLRISRPSAYFYVEGTFYNDLRQPDAADYSEPIRREHGIQAPPHPLPNSGRVDVQTTGRQPAPGMVPAGHTAARMEASRFGDLWLRLGSGAANLYCHQGGCEHLLTFMDVRLFDAACDPPLRRHYPFRITPPQHLVMRDCEVCGGRVAKRITYDDRAAPHTPFFCLSNKLLGRALSAVLCCRGAATHTDFRVFPYTCEYPPGVIHKGAGAGAPVG</sequence>
<feature type="region of interest" description="Disordered" evidence="7">
    <location>
        <begin position="388"/>
        <end position="426"/>
    </location>
</feature>
<feature type="compositionally biased region" description="Low complexity" evidence="7">
    <location>
        <begin position="321"/>
        <end position="340"/>
    </location>
</feature>
<dbReference type="PANTHER" id="PTHR13421:SF16">
    <property type="entry name" value="SNRNA-ACTIVATING PROTEIN COMPLEX SUBUNIT 3"/>
    <property type="match status" value="1"/>
</dbReference>
<dbReference type="PANTHER" id="PTHR13421">
    <property type="entry name" value="SNRNA-ACTIVATING PROTEIN COMPLEX SUBUNIT 3"/>
    <property type="match status" value="1"/>
</dbReference>
<reference evidence="8 9" key="1">
    <citation type="journal article" date="2010" name="Plant Cell">
        <title>The Chlorella variabilis NC64A genome reveals adaptation to photosymbiosis, coevolution with viruses, and cryptic sex.</title>
        <authorList>
            <person name="Blanc G."/>
            <person name="Duncan G."/>
            <person name="Agarkova I."/>
            <person name="Borodovsky M."/>
            <person name="Gurnon J."/>
            <person name="Kuo A."/>
            <person name="Lindquist E."/>
            <person name="Lucas S."/>
            <person name="Pangilinan J."/>
            <person name="Polle J."/>
            <person name="Salamov A."/>
            <person name="Terry A."/>
            <person name="Yamada T."/>
            <person name="Dunigan D.D."/>
            <person name="Grigoriev I.V."/>
            <person name="Claverie J.M."/>
            <person name="Van Etten J.L."/>
        </authorList>
    </citation>
    <scope>NUCLEOTIDE SEQUENCE [LARGE SCALE GENOMIC DNA]</scope>
    <source>
        <strain evidence="8 9">NC64A</strain>
    </source>
</reference>
<feature type="region of interest" description="Disordered" evidence="7">
    <location>
        <begin position="55"/>
        <end position="86"/>
    </location>
</feature>
<dbReference type="OrthoDB" id="515020at2759"/>
<evidence type="ECO:0000256" key="4">
    <source>
        <dbReference type="ARBA" id="ARBA00023125"/>
    </source>
</evidence>
<dbReference type="KEGG" id="cvr:CHLNCDRAFT_133386"/>
<dbReference type="GO" id="GO:0042796">
    <property type="term" value="P:snRNA transcription by RNA polymerase III"/>
    <property type="evidence" value="ECO:0007669"/>
    <property type="project" value="TreeGrafter"/>
</dbReference>
<dbReference type="Proteomes" id="UP000008141">
    <property type="component" value="Unassembled WGS sequence"/>
</dbReference>
<feature type="region of interest" description="Disordered" evidence="7">
    <location>
        <begin position="1"/>
        <end position="22"/>
    </location>
</feature>
<keyword evidence="4" id="KW-0238">DNA-binding</keyword>
<comment type="similarity">
    <text evidence="2">Belongs to the SNAPC3/SRD2 family.</text>
</comment>
<dbReference type="EMBL" id="GL433835">
    <property type="protein sequence ID" value="EFN60081.1"/>
    <property type="molecule type" value="Genomic_DNA"/>
</dbReference>
<comment type="subcellular location">
    <subcellularLocation>
        <location evidence="1">Nucleus</location>
    </subcellularLocation>
</comment>
<feature type="compositionally biased region" description="Low complexity" evidence="7">
    <location>
        <begin position="284"/>
        <end position="313"/>
    </location>
</feature>
<accession>E1Z2Z8</accession>
<proteinExistence type="inferred from homology"/>
<evidence type="ECO:0000256" key="5">
    <source>
        <dbReference type="ARBA" id="ARBA00023163"/>
    </source>
</evidence>
<evidence type="ECO:0000256" key="1">
    <source>
        <dbReference type="ARBA" id="ARBA00004123"/>
    </source>
</evidence>
<dbReference type="GO" id="GO:0003681">
    <property type="term" value="F:bent DNA binding"/>
    <property type="evidence" value="ECO:0007669"/>
    <property type="project" value="TreeGrafter"/>
</dbReference>
<dbReference type="GO" id="GO:0000978">
    <property type="term" value="F:RNA polymerase II cis-regulatory region sequence-specific DNA binding"/>
    <property type="evidence" value="ECO:0007669"/>
    <property type="project" value="TreeGrafter"/>
</dbReference>
<dbReference type="GeneID" id="17359397"/>
<organism evidence="9">
    <name type="scientific">Chlorella variabilis</name>
    <name type="common">Green alga</name>
    <dbReference type="NCBI Taxonomy" id="554065"/>
    <lineage>
        <taxon>Eukaryota</taxon>
        <taxon>Viridiplantae</taxon>
        <taxon>Chlorophyta</taxon>
        <taxon>core chlorophytes</taxon>
        <taxon>Trebouxiophyceae</taxon>
        <taxon>Chlorellales</taxon>
        <taxon>Chlorellaceae</taxon>
        <taxon>Chlorella clade</taxon>
        <taxon>Chlorella</taxon>
    </lineage>
</organism>
<evidence type="ECO:0008006" key="10">
    <source>
        <dbReference type="Google" id="ProtNLM"/>
    </source>
</evidence>
<feature type="compositionally biased region" description="Low complexity" evidence="7">
    <location>
        <begin position="177"/>
        <end position="225"/>
    </location>
</feature>
<protein>
    <recommendedName>
        <fullName evidence="10">snRNA-activating protein complex subunit 3</fullName>
    </recommendedName>
</protein>
<gene>
    <name evidence="8" type="ORF">CHLNCDRAFT_133386</name>
</gene>
<evidence type="ECO:0000313" key="9">
    <source>
        <dbReference type="Proteomes" id="UP000008141"/>
    </source>
</evidence>
<evidence type="ECO:0000256" key="2">
    <source>
        <dbReference type="ARBA" id="ARBA00010410"/>
    </source>
</evidence>
<dbReference type="GO" id="GO:0019185">
    <property type="term" value="C:snRNA-activating protein complex"/>
    <property type="evidence" value="ECO:0007669"/>
    <property type="project" value="TreeGrafter"/>
</dbReference>
<dbReference type="eggNOG" id="KOG2664">
    <property type="taxonomic scope" value="Eukaryota"/>
</dbReference>
<dbReference type="STRING" id="554065.E1Z2Z8"/>
<dbReference type="InParanoid" id="E1Z2Z8"/>
<keyword evidence="6" id="KW-0539">Nucleus</keyword>
<dbReference type="GO" id="GO:0005634">
    <property type="term" value="C:nucleus"/>
    <property type="evidence" value="ECO:0007669"/>
    <property type="project" value="UniProtKB-SubCell"/>
</dbReference>
<evidence type="ECO:0000256" key="7">
    <source>
        <dbReference type="SAM" id="MobiDB-lite"/>
    </source>
</evidence>
<keyword evidence="9" id="KW-1185">Reference proteome</keyword>
<dbReference type="GO" id="GO:0001006">
    <property type="term" value="F:RNA polymerase III type 3 promoter sequence-specific DNA binding"/>
    <property type="evidence" value="ECO:0007669"/>
    <property type="project" value="TreeGrafter"/>
</dbReference>
<evidence type="ECO:0000313" key="8">
    <source>
        <dbReference type="EMBL" id="EFN60081.1"/>
    </source>
</evidence>
<dbReference type="GO" id="GO:0001046">
    <property type="term" value="F:core promoter sequence-specific DNA binding"/>
    <property type="evidence" value="ECO:0007669"/>
    <property type="project" value="TreeGrafter"/>
</dbReference>
<evidence type="ECO:0000256" key="6">
    <source>
        <dbReference type="ARBA" id="ARBA00023242"/>
    </source>
</evidence>
<dbReference type="AlphaFoldDB" id="E1Z2Z8"/>
<dbReference type="RefSeq" id="XP_005852183.1">
    <property type="nucleotide sequence ID" value="XM_005852121.1"/>
</dbReference>
<evidence type="ECO:0000256" key="3">
    <source>
        <dbReference type="ARBA" id="ARBA00023015"/>
    </source>
</evidence>
<feature type="region of interest" description="Disordered" evidence="7">
    <location>
        <begin position="103"/>
        <end position="349"/>
    </location>
</feature>
<keyword evidence="3" id="KW-0805">Transcription regulation</keyword>
<name>E1Z2Z8_CHLVA</name>
<feature type="compositionally biased region" description="Low complexity" evidence="7">
    <location>
        <begin position="150"/>
        <end position="168"/>
    </location>
</feature>
<feature type="compositionally biased region" description="Low complexity" evidence="7">
    <location>
        <begin position="392"/>
        <end position="402"/>
    </location>
</feature>
<dbReference type="Pfam" id="PF12251">
    <property type="entry name" value="SNAPC3"/>
    <property type="match status" value="1"/>
</dbReference>
<dbReference type="GO" id="GO:0042795">
    <property type="term" value="P:snRNA transcription by RNA polymerase II"/>
    <property type="evidence" value="ECO:0007669"/>
    <property type="project" value="TreeGrafter"/>
</dbReference>
<keyword evidence="5" id="KW-0804">Transcription</keyword>
<feature type="compositionally biased region" description="Low complexity" evidence="7">
    <location>
        <begin position="238"/>
        <end position="267"/>
    </location>
</feature>
<dbReference type="InterPro" id="IPR022042">
    <property type="entry name" value="snRNA-activating_su3"/>
</dbReference>